<accession>A0A067NLT0</accession>
<dbReference type="AlphaFoldDB" id="A0A067NLT0"/>
<protein>
    <recommendedName>
        <fullName evidence="4">DNA helicase</fullName>
    </recommendedName>
</protein>
<evidence type="ECO:0008006" key="4">
    <source>
        <dbReference type="Google" id="ProtNLM"/>
    </source>
</evidence>
<dbReference type="InParanoid" id="A0A067NLT0"/>
<dbReference type="SUPFAM" id="SSF52540">
    <property type="entry name" value="P-loop containing nucleoside triphosphate hydrolases"/>
    <property type="match status" value="1"/>
</dbReference>
<proteinExistence type="predicted"/>
<name>A0A067NLT0_PLEO1</name>
<sequence>MRQKLQTPDDVKFRTALENMRYKACTPEDVIFLRSRVSANFQGRSSICEANFRSVSIITARHVNKDAINELGAIRYAAENGDKLQSFYCEDTVQPISDKAAVKNRRRHVKVNVSESVQKLLWQQPSSSVDKKIPARLQLCKGLPVMLRSNSATELCMTNGQEGTVYGWRSTIGVYGQSVLDVLFVKLSNPAQSVTFDGLPENVVPVMRTVTPTTCTLPSGDRLYVSRSQVEVSVNYAMTDFASQGKTRLYNVVHLNDTTTHQGYYTALSRSASAAGTLILQGFDPRIISGKKCSGALRQEFRDLELLDEITRLRFEGLLHHSVVGDTRRALIHTFRLTKSANFVPKFVHPAIRWSKKDPYVEVHEPLTHVDGDNGKYSSDIPASSTEDILAKPPAPDKSTLKRAKNANSEEKLPKRLRTKIDIAGSVHPPMHQLAPLGCQWSDNSCAYDTVLTLLYNIWLEKQITVDLLVEMSDNALQFIITSFNECCTSQSQLDSIKEQVHLHLHNHNQGEFQYGAYTSVSALLNTLLTSAPGYVTNTYTCTNNHVISRSESLHSSFLLLAGASQYESVNSWTQNLNSTTRRICVSCSTHVNLTFDLALAPYVIAFDFADRIPNVLDHKIYIHANGNQVKYHLKGIIYFGRSHFIARFIDKAKRVWHYDGMDNNGMLIYETDVISSIDLKTCNGMSAIIALYARVPLVRFA</sequence>
<evidence type="ECO:0000256" key="1">
    <source>
        <dbReference type="SAM" id="MobiDB-lite"/>
    </source>
</evidence>
<dbReference type="InterPro" id="IPR027417">
    <property type="entry name" value="P-loop_NTPase"/>
</dbReference>
<dbReference type="OrthoDB" id="3247165at2759"/>
<organism evidence="2 3">
    <name type="scientific">Pleurotus ostreatus (strain PC15)</name>
    <name type="common">Oyster mushroom</name>
    <dbReference type="NCBI Taxonomy" id="1137138"/>
    <lineage>
        <taxon>Eukaryota</taxon>
        <taxon>Fungi</taxon>
        <taxon>Dikarya</taxon>
        <taxon>Basidiomycota</taxon>
        <taxon>Agaricomycotina</taxon>
        <taxon>Agaricomycetes</taxon>
        <taxon>Agaricomycetidae</taxon>
        <taxon>Agaricales</taxon>
        <taxon>Pleurotineae</taxon>
        <taxon>Pleurotaceae</taxon>
        <taxon>Pleurotus</taxon>
    </lineage>
</organism>
<dbReference type="EMBL" id="KL198011">
    <property type="protein sequence ID" value="KDQ25067.1"/>
    <property type="molecule type" value="Genomic_DNA"/>
</dbReference>
<dbReference type="HOGENOM" id="CLU_029136_0_0_1"/>
<feature type="region of interest" description="Disordered" evidence="1">
    <location>
        <begin position="371"/>
        <end position="412"/>
    </location>
</feature>
<evidence type="ECO:0000313" key="2">
    <source>
        <dbReference type="EMBL" id="KDQ25067.1"/>
    </source>
</evidence>
<gene>
    <name evidence="2" type="ORF">PLEOSDRAFT_1047729</name>
</gene>
<dbReference type="Proteomes" id="UP000027073">
    <property type="component" value="Unassembled WGS sequence"/>
</dbReference>
<reference evidence="3" key="1">
    <citation type="journal article" date="2014" name="Proc. Natl. Acad. Sci. U.S.A.">
        <title>Extensive sampling of basidiomycete genomes demonstrates inadequacy of the white-rot/brown-rot paradigm for wood decay fungi.</title>
        <authorList>
            <person name="Riley R."/>
            <person name="Salamov A.A."/>
            <person name="Brown D.W."/>
            <person name="Nagy L.G."/>
            <person name="Floudas D."/>
            <person name="Held B.W."/>
            <person name="Levasseur A."/>
            <person name="Lombard V."/>
            <person name="Morin E."/>
            <person name="Otillar R."/>
            <person name="Lindquist E.A."/>
            <person name="Sun H."/>
            <person name="LaButti K.M."/>
            <person name="Schmutz J."/>
            <person name="Jabbour D."/>
            <person name="Luo H."/>
            <person name="Baker S.E."/>
            <person name="Pisabarro A.G."/>
            <person name="Walton J.D."/>
            <person name="Blanchette R.A."/>
            <person name="Henrissat B."/>
            <person name="Martin F."/>
            <person name="Cullen D."/>
            <person name="Hibbett D.S."/>
            <person name="Grigoriev I.V."/>
        </authorList>
    </citation>
    <scope>NUCLEOTIDE SEQUENCE [LARGE SCALE GENOMIC DNA]</scope>
    <source>
        <strain evidence="3">PC15</strain>
    </source>
</reference>
<evidence type="ECO:0000313" key="3">
    <source>
        <dbReference type="Proteomes" id="UP000027073"/>
    </source>
</evidence>
<dbReference type="VEuPathDB" id="FungiDB:PLEOSDRAFT_1047729"/>